<accession>A0A2A5QZC9</accession>
<dbReference type="SUPFAM" id="SSF52317">
    <property type="entry name" value="Class I glutamine amidotransferase-like"/>
    <property type="match status" value="1"/>
</dbReference>
<evidence type="ECO:0000256" key="1">
    <source>
        <dbReference type="SAM" id="MobiDB-lite"/>
    </source>
</evidence>
<keyword evidence="2" id="KW-1133">Transmembrane helix</keyword>
<dbReference type="OrthoDB" id="372296at2157"/>
<feature type="transmembrane region" description="Helical" evidence="2">
    <location>
        <begin position="12"/>
        <end position="31"/>
    </location>
</feature>
<feature type="compositionally biased region" description="Polar residues" evidence="1">
    <location>
        <begin position="331"/>
        <end position="340"/>
    </location>
</feature>
<dbReference type="Proteomes" id="UP000219689">
    <property type="component" value="Unassembled WGS sequence"/>
</dbReference>
<reference evidence="4 5" key="1">
    <citation type="submission" date="2017-09" db="EMBL/GenBank/DDBJ databases">
        <title>Genome sequences of Natrinema ejinorence JCM 13890T.</title>
        <authorList>
            <person name="Roh S.W."/>
            <person name="Kim Y.B."/>
            <person name="Kim J.Y."/>
        </authorList>
    </citation>
    <scope>NUCLEOTIDE SEQUENCE [LARGE SCALE GENOMIC DNA]</scope>
    <source>
        <strain evidence="4 5">JCM 13890</strain>
    </source>
</reference>
<dbReference type="Pfam" id="PF14258">
    <property type="entry name" value="DUF4350"/>
    <property type="match status" value="1"/>
</dbReference>
<dbReference type="EMBL" id="NXNI01000001">
    <property type="protein sequence ID" value="PCR92187.1"/>
    <property type="molecule type" value="Genomic_DNA"/>
</dbReference>
<dbReference type="Gene3D" id="3.40.50.880">
    <property type="match status" value="1"/>
</dbReference>
<feature type="compositionally biased region" description="Basic and acidic residues" evidence="1">
    <location>
        <begin position="343"/>
        <end position="373"/>
    </location>
</feature>
<evidence type="ECO:0000313" key="5">
    <source>
        <dbReference type="Proteomes" id="UP000219689"/>
    </source>
</evidence>
<keyword evidence="2" id="KW-0812">Transmembrane</keyword>
<sequence length="373" mass="39557">MVDDGELVWPRVLLFALTLVTVVALMVVAATSTAAFSPHNPAWDGGTDLRNEIESDSGVESELVRDSTRYEAFSDASAANGTVAFVVAPADPYTDAEAARIRTFVENGGTLVVLESVGENGNELLADVGATARADGRLLRDEYENDGGPAMPVATGIENHSLTDEVDRLTLNYATAIEPGSENATVLATTSDLAYLTPQDDRLEPGDELGPHPVATVENVGRGRVVAVGDPSLVINAMLDRPDNGRFVRELYAGADRVLLDVSHAADLPPLAAAILTIRDARPLQVLLGVGGVVAIAAASGQRARSVGTRARRLLFGDRPRRADPGEGAGQSVQPSSSMPHPSDAERDDERVQHVRGDGNRIRRDDDDRDTVD</sequence>
<comment type="caution">
    <text evidence="4">The sequence shown here is derived from an EMBL/GenBank/DDBJ whole genome shotgun (WGS) entry which is preliminary data.</text>
</comment>
<dbReference type="InterPro" id="IPR025646">
    <property type="entry name" value="DUF4350"/>
</dbReference>
<feature type="domain" description="DUF4350" evidence="3">
    <location>
        <begin position="38"/>
        <end position="250"/>
    </location>
</feature>
<keyword evidence="2" id="KW-0472">Membrane</keyword>
<gene>
    <name evidence="4" type="ORF">CP557_17625</name>
</gene>
<feature type="region of interest" description="Disordered" evidence="1">
    <location>
        <begin position="310"/>
        <end position="373"/>
    </location>
</feature>
<organism evidence="4 5">
    <name type="scientific">Natrinema ejinorense</name>
    <dbReference type="NCBI Taxonomy" id="373386"/>
    <lineage>
        <taxon>Archaea</taxon>
        <taxon>Methanobacteriati</taxon>
        <taxon>Methanobacteriota</taxon>
        <taxon>Stenosarchaea group</taxon>
        <taxon>Halobacteria</taxon>
        <taxon>Halobacteriales</taxon>
        <taxon>Natrialbaceae</taxon>
        <taxon>Natrinema</taxon>
    </lineage>
</organism>
<evidence type="ECO:0000256" key="2">
    <source>
        <dbReference type="SAM" id="Phobius"/>
    </source>
</evidence>
<protein>
    <recommendedName>
        <fullName evidence="3">DUF4350 domain-containing protein</fullName>
    </recommendedName>
</protein>
<dbReference type="AlphaFoldDB" id="A0A2A5QZC9"/>
<name>A0A2A5QZC9_9EURY</name>
<dbReference type="InterPro" id="IPR029062">
    <property type="entry name" value="Class_I_gatase-like"/>
</dbReference>
<evidence type="ECO:0000313" key="4">
    <source>
        <dbReference type="EMBL" id="PCR92187.1"/>
    </source>
</evidence>
<keyword evidence="5" id="KW-1185">Reference proteome</keyword>
<proteinExistence type="predicted"/>
<feature type="compositionally biased region" description="Basic and acidic residues" evidence="1">
    <location>
        <begin position="315"/>
        <end position="325"/>
    </location>
</feature>
<dbReference type="RefSeq" id="WP_097381113.1">
    <property type="nucleotide sequence ID" value="NZ_NXNI01000001.1"/>
</dbReference>
<evidence type="ECO:0000259" key="3">
    <source>
        <dbReference type="Pfam" id="PF14258"/>
    </source>
</evidence>